<dbReference type="CDD" id="cd07067">
    <property type="entry name" value="HP_PGM_like"/>
    <property type="match status" value="1"/>
</dbReference>
<dbReference type="GO" id="GO:0005737">
    <property type="term" value="C:cytoplasm"/>
    <property type="evidence" value="ECO:0007669"/>
    <property type="project" value="TreeGrafter"/>
</dbReference>
<gene>
    <name evidence="4" type="ORF">bsdtb5_23640</name>
</gene>
<dbReference type="InterPro" id="IPR050275">
    <property type="entry name" value="PGM_Phosphatase"/>
</dbReference>
<sequence length="290" mass="33896">MTNVYLVRHAEPDYSNHNDKERPLTQKGLEDSKLVTHYLSDKEIDIILSSPYKRATDTVKDFADTLGYPIHIEEGFRERKIDNDWIEDFNSFSKMQWNDFDYKLSNGESLREVQKRNIDALTQVLKDSSGENIVIGSHGTAISTILNYYDPTFHLNDFNRIRNKMPWIVKLSFHDDKLVHKEEIDLFRKERIRKAVGAVIVTSDNKFLLVHKVKIGQENEKTININSWDFVKGGVLENEKSADAIKREIREETGMEHILVMEELCDKICFEFPDDMKKLIGYIHKKLQCI</sequence>
<keyword evidence="5" id="KW-1185">Reference proteome</keyword>
<accession>A0A7R7IDH0</accession>
<organism evidence="4 5">
    <name type="scientific">Anaeromicropila herbilytica</name>
    <dbReference type="NCBI Taxonomy" id="2785025"/>
    <lineage>
        <taxon>Bacteria</taxon>
        <taxon>Bacillati</taxon>
        <taxon>Bacillota</taxon>
        <taxon>Clostridia</taxon>
        <taxon>Lachnospirales</taxon>
        <taxon>Lachnospiraceae</taxon>
        <taxon>Anaeromicropila</taxon>
    </lineage>
</organism>
<keyword evidence="1" id="KW-0378">Hydrolase</keyword>
<dbReference type="AlphaFoldDB" id="A0A7R7IDH0"/>
<dbReference type="InterPro" id="IPR020084">
    <property type="entry name" value="NUDIX_hydrolase_CS"/>
</dbReference>
<dbReference type="Proteomes" id="UP000595897">
    <property type="component" value="Chromosome"/>
</dbReference>
<evidence type="ECO:0000259" key="3">
    <source>
        <dbReference type="PROSITE" id="PS51462"/>
    </source>
</evidence>
<dbReference type="PROSITE" id="PS51462">
    <property type="entry name" value="NUDIX"/>
    <property type="match status" value="1"/>
</dbReference>
<name>A0A7R7IDH0_9FIRM</name>
<dbReference type="RefSeq" id="WP_271712217.1">
    <property type="nucleotide sequence ID" value="NZ_AP024169.1"/>
</dbReference>
<dbReference type="InterPro" id="IPR000086">
    <property type="entry name" value="NUDIX_hydrolase_dom"/>
</dbReference>
<evidence type="ECO:0000313" key="4">
    <source>
        <dbReference type="EMBL" id="BCN31069.1"/>
    </source>
</evidence>
<evidence type="ECO:0000256" key="1">
    <source>
        <dbReference type="ARBA" id="ARBA00022801"/>
    </source>
</evidence>
<evidence type="ECO:0000313" key="5">
    <source>
        <dbReference type="Proteomes" id="UP000595897"/>
    </source>
</evidence>
<dbReference type="KEGG" id="ahb:bsdtb5_23640"/>
<reference evidence="4 5" key="1">
    <citation type="submission" date="2020-11" db="EMBL/GenBank/DDBJ databases">
        <title>Draft genome sequencing of a Lachnospiraceae strain isolated from anoxic soil subjected to BSD treatment.</title>
        <authorList>
            <person name="Uek A."/>
            <person name="Tonouchi A."/>
        </authorList>
    </citation>
    <scope>NUCLEOTIDE SEQUENCE [LARGE SCALE GENOMIC DNA]</scope>
    <source>
        <strain evidence="4 5">TB5</strain>
    </source>
</reference>
<dbReference type="SMART" id="SM00855">
    <property type="entry name" value="PGAM"/>
    <property type="match status" value="1"/>
</dbReference>
<dbReference type="InterPro" id="IPR013078">
    <property type="entry name" value="His_Pase_superF_clade-1"/>
</dbReference>
<proteinExistence type="predicted"/>
<dbReference type="Pfam" id="PF00300">
    <property type="entry name" value="His_Phos_1"/>
    <property type="match status" value="1"/>
</dbReference>
<dbReference type="InterPro" id="IPR029033">
    <property type="entry name" value="His_PPase_superfam"/>
</dbReference>
<evidence type="ECO:0000256" key="2">
    <source>
        <dbReference type="PIRSR" id="PIRSR613078-2"/>
    </source>
</evidence>
<protein>
    <recommendedName>
        <fullName evidence="3">Nudix hydrolase domain-containing protein</fullName>
    </recommendedName>
</protein>
<dbReference type="EMBL" id="AP024169">
    <property type="protein sequence ID" value="BCN31069.1"/>
    <property type="molecule type" value="Genomic_DNA"/>
</dbReference>
<dbReference type="PROSITE" id="PS00893">
    <property type="entry name" value="NUDIX_BOX"/>
    <property type="match status" value="1"/>
</dbReference>
<dbReference type="Gene3D" id="3.90.79.10">
    <property type="entry name" value="Nucleoside Triphosphate Pyrophosphohydrolase"/>
    <property type="match status" value="1"/>
</dbReference>
<dbReference type="PANTHER" id="PTHR48100">
    <property type="entry name" value="BROAD-SPECIFICITY PHOSPHATASE YOR283W-RELATED"/>
    <property type="match status" value="1"/>
</dbReference>
<dbReference type="GO" id="GO:0016791">
    <property type="term" value="F:phosphatase activity"/>
    <property type="evidence" value="ECO:0007669"/>
    <property type="project" value="TreeGrafter"/>
</dbReference>
<feature type="binding site" evidence="2">
    <location>
        <position position="54"/>
    </location>
    <ligand>
        <name>substrate</name>
    </ligand>
</feature>
<dbReference type="InterPro" id="IPR015797">
    <property type="entry name" value="NUDIX_hydrolase-like_dom_sf"/>
</dbReference>
<dbReference type="Pfam" id="PF00293">
    <property type="entry name" value="NUDIX"/>
    <property type="match status" value="1"/>
</dbReference>
<dbReference type="SUPFAM" id="SSF53254">
    <property type="entry name" value="Phosphoglycerate mutase-like"/>
    <property type="match status" value="1"/>
</dbReference>
<dbReference type="SUPFAM" id="SSF55811">
    <property type="entry name" value="Nudix"/>
    <property type="match status" value="1"/>
</dbReference>
<dbReference type="Gene3D" id="3.40.50.1240">
    <property type="entry name" value="Phosphoglycerate mutase-like"/>
    <property type="match status" value="1"/>
</dbReference>
<dbReference type="PANTHER" id="PTHR48100:SF59">
    <property type="entry name" value="ADENOSYLCOBALAMIN_ALPHA-RIBAZOLE PHOSPHATASE"/>
    <property type="match status" value="1"/>
</dbReference>
<feature type="domain" description="Nudix hydrolase" evidence="3">
    <location>
        <begin position="191"/>
        <end position="290"/>
    </location>
</feature>